<reference evidence="1 2" key="1">
    <citation type="submission" date="2018-12" db="EMBL/GenBank/DDBJ databases">
        <authorList>
            <person name="Schwell I.Y."/>
            <person name="Nasser A.S."/>
            <person name="Makara A.R."/>
            <person name="Candra L.M."/>
            <person name="Okorie E.C."/>
            <person name="Grossman C.A."/>
            <person name="Agarwal Y.D."/>
            <person name="Houseworth C.D."/>
            <person name="Aull H.G."/>
            <person name="Bortz R.L."/>
            <person name="Warner M.H."/>
            <person name="Garlena R.A."/>
            <person name="Russell D.A."/>
            <person name="Pope W.H."/>
            <person name="Jacobs-Sera D."/>
            <person name="Hatfull G.F."/>
        </authorList>
    </citation>
    <scope>NUCLEOTIDE SEQUENCE [LARGE SCALE GENOMIC DNA]</scope>
</reference>
<name>A0A3S9UPZ6_9CAUD</name>
<protein>
    <submittedName>
        <fullName evidence="1">Uncharacterized protein</fullName>
    </submittedName>
</protein>
<accession>A0A3S9UPZ6</accession>
<keyword evidence="2" id="KW-1185">Reference proteome</keyword>
<dbReference type="KEGG" id="vg:55010050"/>
<sequence>MTDQLPPAPEGMQWTLEAKPQTHTCVSCNAPLPQVFKDSPGQYNDALEVVLTGGYGMFFDNIDGDHTVFLCHSCAHVACEALPWLKQVVGPLHGACDHVVKWGGNITRQPTAGGEGDA</sequence>
<organism evidence="1 2">
    <name type="scientific">Gordonia phage Kenna</name>
    <dbReference type="NCBI Taxonomy" id="2499025"/>
    <lineage>
        <taxon>Viruses</taxon>
        <taxon>Duplodnaviria</taxon>
        <taxon>Heunggongvirae</taxon>
        <taxon>Uroviricota</taxon>
        <taxon>Caudoviricetes</taxon>
        <taxon>Langleyhallvirinae</taxon>
        <taxon>Getalongvirus</taxon>
        <taxon>Getalongvirus kenna</taxon>
    </lineage>
</organism>
<dbReference type="GeneID" id="55010050"/>
<evidence type="ECO:0000313" key="1">
    <source>
        <dbReference type="EMBL" id="AZS12366.1"/>
    </source>
</evidence>
<proteinExistence type="predicted"/>
<dbReference type="RefSeq" id="YP_009818706.1">
    <property type="nucleotide sequence ID" value="NC_048141.1"/>
</dbReference>
<evidence type="ECO:0000313" key="2">
    <source>
        <dbReference type="Proteomes" id="UP000287034"/>
    </source>
</evidence>
<gene>
    <name evidence="1" type="primary">90</name>
    <name evidence="1" type="ORF">SEA_KENNA_90</name>
</gene>
<dbReference type="EMBL" id="MK279906">
    <property type="protein sequence ID" value="AZS12366.1"/>
    <property type="molecule type" value="Genomic_DNA"/>
</dbReference>
<dbReference type="Proteomes" id="UP000287034">
    <property type="component" value="Segment"/>
</dbReference>